<dbReference type="InterPro" id="IPR001991">
    <property type="entry name" value="Na-dicarboxylate_symporter"/>
</dbReference>
<evidence type="ECO:0000256" key="4">
    <source>
        <dbReference type="ARBA" id="ARBA00022448"/>
    </source>
</evidence>
<dbReference type="SUPFAM" id="SSF118215">
    <property type="entry name" value="Proton glutamate symport protein"/>
    <property type="match status" value="1"/>
</dbReference>
<evidence type="ECO:0000256" key="8">
    <source>
        <dbReference type="ARBA" id="ARBA00023136"/>
    </source>
</evidence>
<evidence type="ECO:0000313" key="11">
    <source>
        <dbReference type="EMBL" id="SDJ02653.1"/>
    </source>
</evidence>
<evidence type="ECO:0000256" key="1">
    <source>
        <dbReference type="ARBA" id="ARBA00004141"/>
    </source>
</evidence>
<dbReference type="GO" id="GO:0005886">
    <property type="term" value="C:plasma membrane"/>
    <property type="evidence" value="ECO:0007669"/>
    <property type="project" value="TreeGrafter"/>
</dbReference>
<evidence type="ECO:0000256" key="2">
    <source>
        <dbReference type="ARBA" id="ARBA00006148"/>
    </source>
</evidence>
<keyword evidence="4" id="KW-0813">Transport</keyword>
<feature type="transmembrane region" description="Helical" evidence="10">
    <location>
        <begin position="6"/>
        <end position="23"/>
    </location>
</feature>
<name>A0A1G8QDI8_9BACI</name>
<dbReference type="PANTHER" id="PTHR42865">
    <property type="entry name" value="PROTON/GLUTAMATE-ASPARTATE SYMPORTER"/>
    <property type="match status" value="1"/>
</dbReference>
<keyword evidence="8 10" id="KW-0472">Membrane</keyword>
<gene>
    <name evidence="11" type="ORF">SAMN04488123_11188</name>
</gene>
<comment type="subcellular location">
    <subcellularLocation>
        <location evidence="1">Membrane</location>
        <topology evidence="1">Multi-pass membrane protein</topology>
    </subcellularLocation>
</comment>
<protein>
    <recommendedName>
        <fullName evidence="3">L-cystine uptake protein TcyP</fullName>
    </recommendedName>
    <alternativeName>
        <fullName evidence="9">Transporter of cystine TcyP</fullName>
    </alternativeName>
</protein>
<dbReference type="GO" id="GO:0015293">
    <property type="term" value="F:symporter activity"/>
    <property type="evidence" value="ECO:0007669"/>
    <property type="project" value="InterPro"/>
</dbReference>
<keyword evidence="6" id="KW-0029">Amino-acid transport</keyword>
<dbReference type="Proteomes" id="UP000198853">
    <property type="component" value="Unassembled WGS sequence"/>
</dbReference>
<proteinExistence type="inferred from homology"/>
<evidence type="ECO:0000256" key="6">
    <source>
        <dbReference type="ARBA" id="ARBA00022970"/>
    </source>
</evidence>
<feature type="transmembrane region" description="Helical" evidence="10">
    <location>
        <begin position="64"/>
        <end position="81"/>
    </location>
</feature>
<sequence length="183" mass="19490">MDLFLTIAIIVSVAIVAALLYVMQRKHISFSIRVMSALVTGIALGMILQYFFDPESSIIETTMDWVGIAGNGYVSFLHMIAQTVGQNPLDPGFIATVLIVVAISSFSVAGVGGGATFAAIIVLPIALAGLLISIEPLIDIGRTAVNISGSMIAGIFTSRVRKDIDHDVYSDPDQRLESQEMTS</sequence>
<reference evidence="11 12" key="1">
    <citation type="submission" date="2016-10" db="EMBL/GenBank/DDBJ databases">
        <authorList>
            <person name="de Groot N.N."/>
        </authorList>
    </citation>
    <scope>NUCLEOTIDE SEQUENCE [LARGE SCALE GENOMIC DNA]</scope>
    <source>
        <strain evidence="11 12">DSM 21771</strain>
    </source>
</reference>
<dbReference type="EMBL" id="FNEN01000011">
    <property type="protein sequence ID" value="SDJ02653.1"/>
    <property type="molecule type" value="Genomic_DNA"/>
</dbReference>
<keyword evidence="12" id="KW-1185">Reference proteome</keyword>
<dbReference type="InterPro" id="IPR036458">
    <property type="entry name" value="Na:dicarbo_symporter_sf"/>
</dbReference>
<feature type="transmembrane region" description="Helical" evidence="10">
    <location>
        <begin position="93"/>
        <end position="111"/>
    </location>
</feature>
<evidence type="ECO:0000256" key="10">
    <source>
        <dbReference type="SAM" id="Phobius"/>
    </source>
</evidence>
<accession>A0A1G8QDI8</accession>
<keyword evidence="5 10" id="KW-0812">Transmembrane</keyword>
<evidence type="ECO:0000256" key="5">
    <source>
        <dbReference type="ARBA" id="ARBA00022692"/>
    </source>
</evidence>
<evidence type="ECO:0000256" key="3">
    <source>
        <dbReference type="ARBA" id="ARBA00022031"/>
    </source>
</evidence>
<feature type="transmembrane region" description="Helical" evidence="10">
    <location>
        <begin position="117"/>
        <end position="138"/>
    </location>
</feature>
<evidence type="ECO:0000256" key="9">
    <source>
        <dbReference type="ARBA" id="ARBA00031293"/>
    </source>
</evidence>
<dbReference type="GO" id="GO:0015184">
    <property type="term" value="F:L-cystine transmembrane transporter activity"/>
    <property type="evidence" value="ECO:0007669"/>
    <property type="project" value="TreeGrafter"/>
</dbReference>
<dbReference type="PANTHER" id="PTHR42865:SF5">
    <property type="entry name" value="L-CYSTINE TRANSPORTER TCYP"/>
    <property type="match status" value="1"/>
</dbReference>
<dbReference type="AlphaFoldDB" id="A0A1G8QDI8"/>
<comment type="similarity">
    <text evidence="2">Belongs to the dicarboxylate/amino acid:cation symporter (DAACS) (TC 2.A.23) family.</text>
</comment>
<evidence type="ECO:0000256" key="7">
    <source>
        <dbReference type="ARBA" id="ARBA00022989"/>
    </source>
</evidence>
<evidence type="ECO:0000313" key="12">
    <source>
        <dbReference type="Proteomes" id="UP000198853"/>
    </source>
</evidence>
<organism evidence="11 12">
    <name type="scientific">Natribacillus halophilus</name>
    <dbReference type="NCBI Taxonomy" id="549003"/>
    <lineage>
        <taxon>Bacteria</taxon>
        <taxon>Bacillati</taxon>
        <taxon>Bacillota</taxon>
        <taxon>Bacilli</taxon>
        <taxon>Bacillales</taxon>
        <taxon>Bacillaceae</taxon>
        <taxon>Natribacillus</taxon>
    </lineage>
</organism>
<feature type="transmembrane region" description="Helical" evidence="10">
    <location>
        <begin position="30"/>
        <end position="52"/>
    </location>
</feature>
<dbReference type="Gene3D" id="1.10.3860.10">
    <property type="entry name" value="Sodium:dicarboxylate symporter"/>
    <property type="match status" value="1"/>
</dbReference>
<dbReference type="Pfam" id="PF00375">
    <property type="entry name" value="SDF"/>
    <property type="match status" value="1"/>
</dbReference>
<keyword evidence="7 10" id="KW-1133">Transmembrane helix</keyword>